<organism evidence="1 2">
    <name type="scientific">Calderihabitans maritimus</name>
    <dbReference type="NCBI Taxonomy" id="1246530"/>
    <lineage>
        <taxon>Bacteria</taxon>
        <taxon>Bacillati</taxon>
        <taxon>Bacillota</taxon>
        <taxon>Clostridia</taxon>
        <taxon>Neomoorellales</taxon>
        <taxon>Calderihabitantaceae</taxon>
        <taxon>Calderihabitans</taxon>
    </lineage>
</organism>
<protein>
    <submittedName>
        <fullName evidence="1">Uncharacterized protein</fullName>
    </submittedName>
</protein>
<name>A0A1Z5HP99_9FIRM</name>
<sequence length="185" mass="20552">MFRSLINSIKIIRGITIAPICKTLNKLPVKPSLTILTKSIMITYKITFRMKPEIKDSDNRKSTNCHTMIPVILLTALSIKSEWESSNISAKIVTCLGLRDNETITPMAGYKFIAFPKTNAKEASPGNPTNLMIGSNTLEIISKTGVYFKTVIKKYTGTMAIAKSRVTDRPLPIPLLKVLSVTMLY</sequence>
<dbReference type="Proteomes" id="UP000197032">
    <property type="component" value="Unassembled WGS sequence"/>
</dbReference>
<gene>
    <name evidence="1" type="ORF">KKC1_03130</name>
</gene>
<keyword evidence="2" id="KW-1185">Reference proteome</keyword>
<accession>A0A1Z5HP99</accession>
<dbReference type="AlphaFoldDB" id="A0A1Z5HP99"/>
<dbReference type="EMBL" id="BDGJ01000007">
    <property type="protein sequence ID" value="GAW91151.1"/>
    <property type="molecule type" value="Genomic_DNA"/>
</dbReference>
<evidence type="ECO:0000313" key="1">
    <source>
        <dbReference type="EMBL" id="GAW91151.1"/>
    </source>
</evidence>
<reference evidence="2" key="1">
    <citation type="journal article" date="2017" name="Appl. Environ. Microbiol.">
        <title>Genomic analysis of Calderihabitans maritimus KKC1, a thermophilic hydrogenogenic carboxydotrophic bacterium isolated from marine sediment.</title>
        <authorList>
            <person name="Omae K."/>
            <person name="Yoneda Y."/>
            <person name="Fukuyama Y."/>
            <person name="Yoshida T."/>
            <person name="Sako Y."/>
        </authorList>
    </citation>
    <scope>NUCLEOTIDE SEQUENCE [LARGE SCALE GENOMIC DNA]</scope>
    <source>
        <strain evidence="2">KKC1</strain>
    </source>
</reference>
<proteinExistence type="predicted"/>
<comment type="caution">
    <text evidence="1">The sequence shown here is derived from an EMBL/GenBank/DDBJ whole genome shotgun (WGS) entry which is preliminary data.</text>
</comment>
<evidence type="ECO:0000313" key="2">
    <source>
        <dbReference type="Proteomes" id="UP000197032"/>
    </source>
</evidence>